<dbReference type="Gene3D" id="3.40.50.720">
    <property type="entry name" value="NAD(P)-binding Rossmann-like Domain"/>
    <property type="match status" value="1"/>
</dbReference>
<evidence type="ECO:0000313" key="6">
    <source>
        <dbReference type="Proteomes" id="UP000293638"/>
    </source>
</evidence>
<dbReference type="GO" id="GO:0005829">
    <property type="term" value="C:cytosol"/>
    <property type="evidence" value="ECO:0007669"/>
    <property type="project" value="TreeGrafter"/>
</dbReference>
<gene>
    <name evidence="5" type="ORF">EV189_0822</name>
</gene>
<dbReference type="RefSeq" id="WP_130491631.1">
    <property type="nucleotide sequence ID" value="NZ_SGXD01000001.1"/>
</dbReference>
<dbReference type="InterPro" id="IPR020843">
    <property type="entry name" value="ER"/>
</dbReference>
<dbReference type="EMBL" id="SGXD01000001">
    <property type="protein sequence ID" value="RZS91577.1"/>
    <property type="molecule type" value="Genomic_DNA"/>
</dbReference>
<dbReference type="SUPFAM" id="SSF50129">
    <property type="entry name" value="GroES-like"/>
    <property type="match status" value="1"/>
</dbReference>
<protein>
    <submittedName>
        <fullName evidence="5">NADPH2:quinone reductase</fullName>
    </submittedName>
</protein>
<proteinExistence type="predicted"/>
<dbReference type="InterPro" id="IPR036291">
    <property type="entry name" value="NAD(P)-bd_dom_sf"/>
</dbReference>
<dbReference type="GO" id="GO:0003960">
    <property type="term" value="F:quinone reductase (NADPH) activity"/>
    <property type="evidence" value="ECO:0007669"/>
    <property type="project" value="InterPro"/>
</dbReference>
<dbReference type="AlphaFoldDB" id="A0A4Q7NWJ0"/>
<dbReference type="Pfam" id="PF08240">
    <property type="entry name" value="ADH_N"/>
    <property type="match status" value="1"/>
</dbReference>
<evidence type="ECO:0000313" key="5">
    <source>
        <dbReference type="EMBL" id="RZS91577.1"/>
    </source>
</evidence>
<dbReference type="CDD" id="cd05286">
    <property type="entry name" value="QOR2"/>
    <property type="match status" value="1"/>
</dbReference>
<evidence type="ECO:0000256" key="1">
    <source>
        <dbReference type="ARBA" id="ARBA00022857"/>
    </source>
</evidence>
<evidence type="ECO:0000256" key="3">
    <source>
        <dbReference type="SAM" id="MobiDB-lite"/>
    </source>
</evidence>
<dbReference type="SMART" id="SM00829">
    <property type="entry name" value="PKS_ER"/>
    <property type="match status" value="1"/>
</dbReference>
<dbReference type="Gene3D" id="3.90.180.10">
    <property type="entry name" value="Medium-chain alcohol dehydrogenases, catalytic domain"/>
    <property type="match status" value="1"/>
</dbReference>
<dbReference type="PANTHER" id="PTHR48106">
    <property type="entry name" value="QUINONE OXIDOREDUCTASE PIG3-RELATED"/>
    <property type="match status" value="1"/>
</dbReference>
<dbReference type="Pfam" id="PF00107">
    <property type="entry name" value="ADH_zinc_N"/>
    <property type="match status" value="1"/>
</dbReference>
<name>A0A4Q7NWJ0_9ACTN</name>
<dbReference type="OrthoDB" id="9805883at2"/>
<dbReference type="Proteomes" id="UP000293638">
    <property type="component" value="Unassembled WGS sequence"/>
</dbReference>
<keyword evidence="6" id="KW-1185">Reference proteome</keyword>
<dbReference type="SUPFAM" id="SSF51735">
    <property type="entry name" value="NAD(P)-binding Rossmann-fold domains"/>
    <property type="match status" value="1"/>
</dbReference>
<keyword evidence="2" id="KW-0560">Oxidoreductase</keyword>
<keyword evidence="1" id="KW-0521">NADP</keyword>
<dbReference type="InterPro" id="IPR011032">
    <property type="entry name" value="GroES-like_sf"/>
</dbReference>
<dbReference type="GO" id="GO:0035925">
    <property type="term" value="F:mRNA 3'-UTR AU-rich region binding"/>
    <property type="evidence" value="ECO:0007669"/>
    <property type="project" value="TreeGrafter"/>
</dbReference>
<dbReference type="InterPro" id="IPR047618">
    <property type="entry name" value="QOR-like"/>
</dbReference>
<organism evidence="5 6">
    <name type="scientific">Motilibacter rhizosphaerae</name>
    <dbReference type="NCBI Taxonomy" id="598652"/>
    <lineage>
        <taxon>Bacteria</taxon>
        <taxon>Bacillati</taxon>
        <taxon>Actinomycetota</taxon>
        <taxon>Actinomycetes</taxon>
        <taxon>Motilibacterales</taxon>
        <taxon>Motilibacteraceae</taxon>
        <taxon>Motilibacter</taxon>
    </lineage>
</organism>
<reference evidence="5 6" key="1">
    <citation type="submission" date="2019-02" db="EMBL/GenBank/DDBJ databases">
        <title>Genomic Encyclopedia of Type Strains, Phase IV (KMG-IV): sequencing the most valuable type-strain genomes for metagenomic binning, comparative biology and taxonomic classification.</title>
        <authorList>
            <person name="Goeker M."/>
        </authorList>
    </citation>
    <scope>NUCLEOTIDE SEQUENCE [LARGE SCALE GENOMIC DNA]</scope>
    <source>
        <strain evidence="5 6">DSM 45622</strain>
    </source>
</reference>
<evidence type="ECO:0000259" key="4">
    <source>
        <dbReference type="SMART" id="SM00829"/>
    </source>
</evidence>
<feature type="region of interest" description="Disordered" evidence="3">
    <location>
        <begin position="1"/>
        <end position="26"/>
    </location>
</feature>
<dbReference type="InterPro" id="IPR013149">
    <property type="entry name" value="ADH-like_C"/>
</dbReference>
<accession>A0A4Q7NWJ0</accession>
<dbReference type="PANTHER" id="PTHR48106:SF13">
    <property type="entry name" value="QUINONE OXIDOREDUCTASE-RELATED"/>
    <property type="match status" value="1"/>
</dbReference>
<evidence type="ECO:0000256" key="2">
    <source>
        <dbReference type="ARBA" id="ARBA00023002"/>
    </source>
</evidence>
<dbReference type="InterPro" id="IPR013154">
    <property type="entry name" value="ADH-like_N"/>
</dbReference>
<comment type="caution">
    <text evidence="5">The sequence shown here is derived from an EMBL/GenBank/DDBJ whole genome shotgun (WGS) entry which is preliminary data.</text>
</comment>
<dbReference type="GO" id="GO:0070402">
    <property type="term" value="F:NADPH binding"/>
    <property type="evidence" value="ECO:0007669"/>
    <property type="project" value="TreeGrafter"/>
</dbReference>
<feature type="domain" description="Enoyl reductase (ER)" evidence="4">
    <location>
        <begin position="10"/>
        <end position="320"/>
    </location>
</feature>
<sequence length="322" mass="33291">MRAVVVTESGGPEVLELQDRESPTPGPGELLVEVEAAGVNYMDIYAREGRPPYTRETPYVLGAEGAGRVTELGEGVEGVSVGSTVAWTGVPGSYAEQVLVPADRAVPVPDGVDAQTAAAVMLQGCTAHYLASTTYPVGEGDVTVVHAAAGGVGLLLTQIIRARGGIVVATTSGGEKAELAQRAGAQHVASYDDYADVVREVSAGAGAAVVYDGVGASTFDTSLQVLRRRGLLVLYGAASGPVPPFELQRLSSGGSLFITRPTLGDHIVTREELVGRTDELFGWIAAGELDVRIGATYALADAARAHEDLAGRRTTGKLLLLP</sequence>